<dbReference type="Proteomes" id="UP000234331">
    <property type="component" value="Unassembled WGS sequence"/>
</dbReference>
<evidence type="ECO:0000313" key="4">
    <source>
        <dbReference type="Proteomes" id="UP000234331"/>
    </source>
</evidence>
<dbReference type="InterPro" id="IPR000073">
    <property type="entry name" value="AB_hydrolase_1"/>
</dbReference>
<gene>
    <name evidence="3" type="ORF">FRACA_40046</name>
</gene>
<dbReference type="EMBL" id="FZMO01000334">
    <property type="protein sequence ID" value="SNQ50019.1"/>
    <property type="molecule type" value="Genomic_DNA"/>
</dbReference>
<organism evidence="3 4">
    <name type="scientific">Frankia canadensis</name>
    <dbReference type="NCBI Taxonomy" id="1836972"/>
    <lineage>
        <taxon>Bacteria</taxon>
        <taxon>Bacillati</taxon>
        <taxon>Actinomycetota</taxon>
        <taxon>Actinomycetes</taxon>
        <taxon>Frankiales</taxon>
        <taxon>Frankiaceae</taxon>
        <taxon>Frankia</taxon>
    </lineage>
</organism>
<evidence type="ECO:0000256" key="1">
    <source>
        <dbReference type="SAM" id="MobiDB-lite"/>
    </source>
</evidence>
<reference evidence="3 4" key="1">
    <citation type="submission" date="2017-06" db="EMBL/GenBank/DDBJ databases">
        <authorList>
            <person name="Kim H.J."/>
            <person name="Triplett B.A."/>
        </authorList>
    </citation>
    <scope>NUCLEOTIDE SEQUENCE [LARGE SCALE GENOMIC DNA]</scope>
    <source>
        <strain evidence="3">FRACA_ARgP5</strain>
    </source>
</reference>
<name>A0A2I2KWH8_9ACTN</name>
<accession>A0A2I2KWH8</accession>
<dbReference type="InterPro" id="IPR029058">
    <property type="entry name" value="AB_hydrolase_fold"/>
</dbReference>
<dbReference type="Gene3D" id="3.40.50.1820">
    <property type="entry name" value="alpha/beta hydrolase"/>
    <property type="match status" value="1"/>
</dbReference>
<evidence type="ECO:0000259" key="2">
    <source>
        <dbReference type="Pfam" id="PF12697"/>
    </source>
</evidence>
<dbReference type="Pfam" id="PF12697">
    <property type="entry name" value="Abhydrolase_6"/>
    <property type="match status" value="1"/>
</dbReference>
<keyword evidence="4" id="KW-1185">Reference proteome</keyword>
<proteinExistence type="predicted"/>
<dbReference type="AlphaFoldDB" id="A0A2I2KWH8"/>
<sequence length="299" mass="31929">MSYSAPTVYGLLPTADSEILATSHDPKINDLYGESRDLAVVVAHGFSGSMTRPALRRVSAGLRKYAGVQVMDLRGHGRSTGFCTFGDREVFDVDAAVGAARRLGYQRVATIGWSMGGAAVIRQAAMVKSGTLCHGHRLRHPPDAVVSVSATSRWFVRDTRPMRRIHWFAEHATGRMVARGVLRVRIDSGAFVPIPASPLDLIGSIAPTPLLIVHGCRDRYFTLDHPRALAAAAGEQARLWIEPEFGHAEAGLNPGLLDRIGAEIVSLTAQTRPSGPAVAPGTAVPLARAVPPDPEARVG</sequence>
<protein>
    <recommendedName>
        <fullName evidence="2">AB hydrolase-1 domain-containing protein</fullName>
    </recommendedName>
</protein>
<evidence type="ECO:0000313" key="3">
    <source>
        <dbReference type="EMBL" id="SNQ50019.1"/>
    </source>
</evidence>
<dbReference type="SUPFAM" id="SSF53474">
    <property type="entry name" value="alpha/beta-Hydrolases"/>
    <property type="match status" value="1"/>
</dbReference>
<feature type="region of interest" description="Disordered" evidence="1">
    <location>
        <begin position="274"/>
        <end position="299"/>
    </location>
</feature>
<feature type="domain" description="AB hydrolase-1" evidence="2">
    <location>
        <begin position="40"/>
        <end position="243"/>
    </location>
</feature>